<dbReference type="GO" id="GO:0071949">
    <property type="term" value="F:FAD binding"/>
    <property type="evidence" value="ECO:0007669"/>
    <property type="project" value="TreeGrafter"/>
</dbReference>
<keyword evidence="5" id="KW-0456">Lyase</keyword>
<dbReference type="EMBL" id="CP000910">
    <property type="protein sequence ID" value="ABY22997.1"/>
    <property type="molecule type" value="Genomic_DNA"/>
</dbReference>
<accession>A9WN67</accession>
<feature type="domain" description="Cryptochrome/DNA photolyase FAD-binding" evidence="4">
    <location>
        <begin position="46"/>
        <end position="91"/>
    </location>
</feature>
<gene>
    <name evidence="5" type="ordered locus">RSal33209_1260</name>
</gene>
<dbReference type="AlphaFoldDB" id="A9WN67"/>
<dbReference type="KEGG" id="rsa:RSal33209_1260"/>
<organism evidence="5 6">
    <name type="scientific">Renibacterium salmoninarum (strain ATCC 33209 / DSM 20767 / JCM 11484 / NBRC 15589 / NCIMB 2235)</name>
    <dbReference type="NCBI Taxonomy" id="288705"/>
    <lineage>
        <taxon>Bacteria</taxon>
        <taxon>Bacillati</taxon>
        <taxon>Actinomycetota</taxon>
        <taxon>Actinomycetes</taxon>
        <taxon>Micrococcales</taxon>
        <taxon>Micrococcaceae</taxon>
        <taxon>Renibacterium</taxon>
    </lineage>
</organism>
<protein>
    <submittedName>
        <fullName evidence="5">Deoxyribodipyrimidine photolyase</fullName>
        <ecNumber evidence="5">4.1.99.3</ecNumber>
    </submittedName>
</protein>
<reference evidence="6" key="1">
    <citation type="journal article" date="2008" name="J. Bacteriol.">
        <title>Genome sequence of the fish pathogen Renibacterium salmoninarum suggests reductive evolution away from an environmental Arthrobacter ancestor.</title>
        <authorList>
            <person name="Wiens G.D."/>
            <person name="Rockey D.D."/>
            <person name="Wu Z."/>
            <person name="Chang J."/>
            <person name="Levy R."/>
            <person name="Crane S."/>
            <person name="Chen D.S."/>
            <person name="Capri G.R."/>
            <person name="Burnett J.R."/>
            <person name="Sudheesh P.S."/>
            <person name="Schipma M.J."/>
            <person name="Burd H."/>
            <person name="Bhattacharyya A."/>
            <person name="Rhodes L.D."/>
            <person name="Kaul R."/>
            <person name="Strom M.S."/>
        </authorList>
    </citation>
    <scope>NUCLEOTIDE SEQUENCE [LARGE SCALE GENOMIC DNA]</scope>
    <source>
        <strain evidence="6">ATCC 33209 / DSM 20767 / JCM 11484 / NBRC 15589 / NCIMB 2235</strain>
    </source>
</reference>
<sequence length="91" mass="10649">MARDNPAMAATSKLSPHLRFGELSPFQVWAALRQSPGIAAEDERVFRSEVGWREFCWHLLYHHPDLADTNYRRDFDAFRWQPASDSELSVW</sequence>
<dbReference type="InterPro" id="IPR005101">
    <property type="entry name" value="Cryptochr/Photolyase_FAD-bd"/>
</dbReference>
<dbReference type="InterPro" id="IPR002081">
    <property type="entry name" value="Cryptochrome/DNA_photolyase_1"/>
</dbReference>
<name>A9WN67_RENSM</name>
<proteinExistence type="predicted"/>
<dbReference type="GO" id="GO:0003677">
    <property type="term" value="F:DNA binding"/>
    <property type="evidence" value="ECO:0007669"/>
    <property type="project" value="TreeGrafter"/>
</dbReference>
<feature type="binding site" evidence="3">
    <location>
        <position position="46"/>
    </location>
    <ligand>
        <name>FAD</name>
        <dbReference type="ChEBI" id="CHEBI:57692"/>
    </ligand>
</feature>
<dbReference type="EC" id="4.1.99.3" evidence="5"/>
<evidence type="ECO:0000313" key="5">
    <source>
        <dbReference type="EMBL" id="ABY22997.1"/>
    </source>
</evidence>
<dbReference type="PANTHER" id="PTHR11455">
    <property type="entry name" value="CRYPTOCHROME"/>
    <property type="match status" value="1"/>
</dbReference>
<keyword evidence="1 3" id="KW-0285">Flavoprotein</keyword>
<evidence type="ECO:0000256" key="1">
    <source>
        <dbReference type="ARBA" id="ARBA00022630"/>
    </source>
</evidence>
<dbReference type="STRING" id="288705.RSal33209_1260"/>
<evidence type="ECO:0000259" key="4">
    <source>
        <dbReference type="Pfam" id="PF03441"/>
    </source>
</evidence>
<dbReference type="eggNOG" id="COG0415">
    <property type="taxonomic scope" value="Bacteria"/>
</dbReference>
<comment type="cofactor">
    <cofactor evidence="3">
        <name>FAD</name>
        <dbReference type="ChEBI" id="CHEBI:57692"/>
    </cofactor>
    <text evidence="3">Binds 1 FAD per subunit.</text>
</comment>
<evidence type="ECO:0000256" key="2">
    <source>
        <dbReference type="ARBA" id="ARBA00022827"/>
    </source>
</evidence>
<dbReference type="Gene3D" id="1.25.40.80">
    <property type="match status" value="1"/>
</dbReference>
<dbReference type="HOGENOM" id="CLU_2424798_0_0_11"/>
<dbReference type="SUPFAM" id="SSF48173">
    <property type="entry name" value="Cryptochrome/photolyase FAD-binding domain"/>
    <property type="match status" value="1"/>
</dbReference>
<dbReference type="Proteomes" id="UP000002007">
    <property type="component" value="Chromosome"/>
</dbReference>
<evidence type="ECO:0000256" key="3">
    <source>
        <dbReference type="PIRSR" id="PIRSR602081-1"/>
    </source>
</evidence>
<dbReference type="InterPro" id="IPR036134">
    <property type="entry name" value="Crypto/Photolyase_FAD-like_sf"/>
</dbReference>
<dbReference type="PANTHER" id="PTHR11455:SF9">
    <property type="entry name" value="CRYPTOCHROME CIRCADIAN CLOCK 5 ISOFORM X1"/>
    <property type="match status" value="1"/>
</dbReference>
<evidence type="ECO:0000313" key="6">
    <source>
        <dbReference type="Proteomes" id="UP000002007"/>
    </source>
</evidence>
<dbReference type="GO" id="GO:0009416">
    <property type="term" value="P:response to light stimulus"/>
    <property type="evidence" value="ECO:0007669"/>
    <property type="project" value="TreeGrafter"/>
</dbReference>
<keyword evidence="6" id="KW-1185">Reference proteome</keyword>
<feature type="binding site" evidence="3">
    <location>
        <begin position="11"/>
        <end position="15"/>
    </location>
    <ligand>
        <name>FAD</name>
        <dbReference type="ChEBI" id="CHEBI:57692"/>
    </ligand>
</feature>
<keyword evidence="2 3" id="KW-0274">FAD</keyword>
<dbReference type="Pfam" id="PF03441">
    <property type="entry name" value="FAD_binding_7"/>
    <property type="match status" value="1"/>
</dbReference>
<dbReference type="GO" id="GO:0003904">
    <property type="term" value="F:deoxyribodipyrimidine photo-lyase activity"/>
    <property type="evidence" value="ECO:0007669"/>
    <property type="project" value="UniProtKB-EC"/>
</dbReference>